<proteinExistence type="inferred from homology"/>
<evidence type="ECO:0000259" key="3">
    <source>
        <dbReference type="PROSITE" id="PS01031"/>
    </source>
</evidence>
<dbReference type="SUPFAM" id="SSF49764">
    <property type="entry name" value="HSP20-like chaperones"/>
    <property type="match status" value="1"/>
</dbReference>
<dbReference type="InterPro" id="IPR031107">
    <property type="entry name" value="Small_HSP"/>
</dbReference>
<dbReference type="Proteomes" id="UP000278792">
    <property type="component" value="Unassembled WGS sequence"/>
</dbReference>
<dbReference type="Gene3D" id="2.60.40.790">
    <property type="match status" value="1"/>
</dbReference>
<comment type="similarity">
    <text evidence="1 2">Belongs to the small heat shock protein (HSP20) family.</text>
</comment>
<dbReference type="Pfam" id="PF00011">
    <property type="entry name" value="HSP20"/>
    <property type="match status" value="1"/>
</dbReference>
<organism evidence="4 5">
    <name type="scientific">Vibrio ponticus</name>
    <dbReference type="NCBI Taxonomy" id="265668"/>
    <lineage>
        <taxon>Bacteria</taxon>
        <taxon>Pseudomonadati</taxon>
        <taxon>Pseudomonadota</taxon>
        <taxon>Gammaproteobacteria</taxon>
        <taxon>Vibrionales</taxon>
        <taxon>Vibrionaceae</taxon>
        <taxon>Vibrio</taxon>
    </lineage>
</organism>
<reference evidence="4 5" key="1">
    <citation type="submission" date="2018-11" db="EMBL/GenBank/DDBJ databases">
        <title>Vibrio ponticus strain CAIM 1751 pathogenic for the snapper Lutjanus guttatus.</title>
        <authorList>
            <person name="Soto-Rodriguez S."/>
            <person name="Lozano-Olvera R."/>
            <person name="Gomez-Gil B."/>
        </authorList>
    </citation>
    <scope>NUCLEOTIDE SEQUENCE [LARGE SCALE GENOMIC DNA]</scope>
    <source>
        <strain evidence="4 5">CAIM 1751</strain>
    </source>
</reference>
<evidence type="ECO:0000256" key="2">
    <source>
        <dbReference type="RuleBase" id="RU003616"/>
    </source>
</evidence>
<dbReference type="PANTHER" id="PTHR11527">
    <property type="entry name" value="HEAT-SHOCK PROTEIN 20 FAMILY MEMBER"/>
    <property type="match status" value="1"/>
</dbReference>
<evidence type="ECO:0000256" key="1">
    <source>
        <dbReference type="PROSITE-ProRule" id="PRU00285"/>
    </source>
</evidence>
<sequence>MSLLPRDSWSDFNRLLDATLPHTNARWSHGQFSPNVDVIEKETAFELIADLPGVDKKDISVTYDKNVLTISAATLQRDEHASEGKYIHKERYEGKMVRSFTLNNNLNANDIYAEFTDGVLVVVVPKIEPDIPQARDINIS</sequence>
<gene>
    <name evidence="4" type="ORF">EGH82_20705</name>
</gene>
<accession>A0A3N3DU12</accession>
<evidence type="ECO:0000313" key="5">
    <source>
        <dbReference type="Proteomes" id="UP000278792"/>
    </source>
</evidence>
<dbReference type="AlphaFoldDB" id="A0A3N3DU12"/>
<feature type="domain" description="SHSP" evidence="3">
    <location>
        <begin position="27"/>
        <end position="140"/>
    </location>
</feature>
<dbReference type="RefSeq" id="WP_123783494.1">
    <property type="nucleotide sequence ID" value="NZ_RKIK01000102.1"/>
</dbReference>
<dbReference type="EMBL" id="RKIK01000102">
    <property type="protein sequence ID" value="ROV57965.1"/>
    <property type="molecule type" value="Genomic_DNA"/>
</dbReference>
<dbReference type="CDD" id="cd06471">
    <property type="entry name" value="ACD_LpsHSP_like"/>
    <property type="match status" value="1"/>
</dbReference>
<name>A0A3N3DU12_9VIBR</name>
<protein>
    <submittedName>
        <fullName evidence="4">Hsp20/alpha crystallin family protein</fullName>
    </submittedName>
</protein>
<evidence type="ECO:0000313" key="4">
    <source>
        <dbReference type="EMBL" id="ROV57965.1"/>
    </source>
</evidence>
<comment type="caution">
    <text evidence="4">The sequence shown here is derived from an EMBL/GenBank/DDBJ whole genome shotgun (WGS) entry which is preliminary data.</text>
</comment>
<dbReference type="InterPro" id="IPR008978">
    <property type="entry name" value="HSP20-like_chaperone"/>
</dbReference>
<dbReference type="InterPro" id="IPR002068">
    <property type="entry name" value="A-crystallin/Hsp20_dom"/>
</dbReference>
<dbReference type="PROSITE" id="PS01031">
    <property type="entry name" value="SHSP"/>
    <property type="match status" value="1"/>
</dbReference>